<dbReference type="InterPro" id="IPR006143">
    <property type="entry name" value="RND_pump_MFP"/>
</dbReference>
<evidence type="ECO:0000256" key="3">
    <source>
        <dbReference type="SAM" id="SignalP"/>
    </source>
</evidence>
<gene>
    <name evidence="8" type="ORF">CWE12_06135</name>
</gene>
<organism evidence="8 9">
    <name type="scientific">Aliidiomarina sedimenti</name>
    <dbReference type="NCBI Taxonomy" id="1933879"/>
    <lineage>
        <taxon>Bacteria</taxon>
        <taxon>Pseudomonadati</taxon>
        <taxon>Pseudomonadota</taxon>
        <taxon>Gammaproteobacteria</taxon>
        <taxon>Alteromonadales</taxon>
        <taxon>Idiomarinaceae</taxon>
        <taxon>Aliidiomarina</taxon>
    </lineage>
</organism>
<dbReference type="Pfam" id="PF25876">
    <property type="entry name" value="HH_MFP_RND"/>
    <property type="match status" value="1"/>
</dbReference>
<accession>A0ABY0C0W1</accession>
<feature type="domain" description="Multidrug resistance protein MdtA-like beta-barrel" evidence="6">
    <location>
        <begin position="241"/>
        <end position="297"/>
    </location>
</feature>
<dbReference type="Proteomes" id="UP000287410">
    <property type="component" value="Unassembled WGS sequence"/>
</dbReference>
<dbReference type="NCBIfam" id="TIGR01730">
    <property type="entry name" value="RND_mfp"/>
    <property type="match status" value="1"/>
</dbReference>
<dbReference type="PANTHER" id="PTHR30158:SF26">
    <property type="entry name" value="RESISTANCE-NODULATION-CELL DIVISION (RND) MULTIDRUG EFFLUX MEMBRANE FUSION PROTEIN MEXE"/>
    <property type="match status" value="1"/>
</dbReference>
<protein>
    <submittedName>
        <fullName evidence="8">Efflux transporter periplasmic adaptor subunit</fullName>
    </submittedName>
</protein>
<dbReference type="Pfam" id="PF25944">
    <property type="entry name" value="Beta-barrel_RND"/>
    <property type="match status" value="1"/>
</dbReference>
<dbReference type="Pfam" id="PF25967">
    <property type="entry name" value="RND-MFP_C"/>
    <property type="match status" value="1"/>
</dbReference>
<proteinExistence type="inferred from homology"/>
<evidence type="ECO:0000259" key="7">
    <source>
        <dbReference type="Pfam" id="PF25967"/>
    </source>
</evidence>
<dbReference type="Gene3D" id="1.10.287.470">
    <property type="entry name" value="Helix hairpin bin"/>
    <property type="match status" value="1"/>
</dbReference>
<reference evidence="8 9" key="1">
    <citation type="journal article" date="2018" name="Front. Microbiol.">
        <title>Genome-Based Analysis Reveals the Taxonomy and Diversity of the Family Idiomarinaceae.</title>
        <authorList>
            <person name="Liu Y."/>
            <person name="Lai Q."/>
            <person name="Shao Z."/>
        </authorList>
    </citation>
    <scope>NUCLEOTIDE SEQUENCE [LARGE SCALE GENOMIC DNA]</scope>
    <source>
        <strain evidence="8 9">GBSy1</strain>
    </source>
</reference>
<dbReference type="InterPro" id="IPR058626">
    <property type="entry name" value="MdtA-like_b-barrel"/>
</dbReference>
<sequence length="413" mass="44917">MSTTNLVRTFMLGSVAVILAACGNPEAASQSQAPAAPQVSVAEVVYERITEWDEFTGRLQAPQTVELIPRVSGYIEQVHFSEGALVEQGDLLLQIDARPFAAEVARLRAELQVAQSAASHAANEYQRAETLSAARAISAELLDSRLARQQQTAATVASVEAALQRAELELSYTDITAPISGRVSYAMVTAGNYVNAGQSQLTSIVSTDKMYAYFDVDEQSYLKYARLADAGERADTRDASANPVYMALASDTSYNHSGSIDFVDNRVNQQTGTIRIRASFANNDSNLLPGLFARIRLAGSESYDGILIDEKAIGTDLNNKFVLVVNDDNQLEYRAVTLGEKLNGLRIVREGLTPTDKIVVNGLQRVMPNMEIEPRLVDMASAEQISDLREEQELLDQTTTALTAQADRAANQD</sequence>
<keyword evidence="9" id="KW-1185">Reference proteome</keyword>
<feature type="domain" description="Multidrug resistance protein MdtA-like alpha-helical hairpin" evidence="4">
    <location>
        <begin position="105"/>
        <end position="173"/>
    </location>
</feature>
<evidence type="ECO:0000259" key="4">
    <source>
        <dbReference type="Pfam" id="PF25876"/>
    </source>
</evidence>
<keyword evidence="3" id="KW-0732">Signal</keyword>
<name>A0ABY0C0W1_9GAMM</name>
<dbReference type="Gene3D" id="2.40.420.20">
    <property type="match status" value="1"/>
</dbReference>
<dbReference type="RefSeq" id="WP_126788789.1">
    <property type="nucleotide sequence ID" value="NZ_PIPN01000002.1"/>
</dbReference>
<dbReference type="InterPro" id="IPR058624">
    <property type="entry name" value="MdtA-like_HH"/>
</dbReference>
<comment type="similarity">
    <text evidence="2">Belongs to the membrane fusion protein (MFP) (TC 8.A.1) family.</text>
</comment>
<feature type="domain" description="Multidrug resistance protein MdtA-like barrel-sandwich hybrid" evidence="5">
    <location>
        <begin position="64"/>
        <end position="201"/>
    </location>
</feature>
<dbReference type="InterPro" id="IPR058627">
    <property type="entry name" value="MdtA-like_C"/>
</dbReference>
<dbReference type="PANTHER" id="PTHR30158">
    <property type="entry name" value="ACRA/E-RELATED COMPONENT OF DRUG EFFLUX TRANSPORTER"/>
    <property type="match status" value="1"/>
</dbReference>
<feature type="chain" id="PRO_5047271291" evidence="3">
    <location>
        <begin position="28"/>
        <end position="413"/>
    </location>
</feature>
<dbReference type="Gene3D" id="2.40.50.100">
    <property type="match status" value="1"/>
</dbReference>
<feature type="signal peptide" evidence="3">
    <location>
        <begin position="1"/>
        <end position="27"/>
    </location>
</feature>
<evidence type="ECO:0000313" key="8">
    <source>
        <dbReference type="EMBL" id="RUO30813.1"/>
    </source>
</evidence>
<evidence type="ECO:0000256" key="2">
    <source>
        <dbReference type="ARBA" id="ARBA00009477"/>
    </source>
</evidence>
<dbReference type="InterPro" id="IPR058625">
    <property type="entry name" value="MdtA-like_BSH"/>
</dbReference>
<evidence type="ECO:0000259" key="6">
    <source>
        <dbReference type="Pfam" id="PF25944"/>
    </source>
</evidence>
<evidence type="ECO:0000256" key="1">
    <source>
        <dbReference type="ARBA" id="ARBA00004519"/>
    </source>
</evidence>
<comment type="caution">
    <text evidence="8">The sequence shown here is derived from an EMBL/GenBank/DDBJ whole genome shotgun (WGS) entry which is preliminary data.</text>
</comment>
<feature type="domain" description="Multidrug resistance protein MdtA-like C-terminal permuted SH3" evidence="7">
    <location>
        <begin position="306"/>
        <end position="365"/>
    </location>
</feature>
<dbReference type="SUPFAM" id="SSF111369">
    <property type="entry name" value="HlyD-like secretion proteins"/>
    <property type="match status" value="1"/>
</dbReference>
<dbReference type="EMBL" id="PIPN01000002">
    <property type="protein sequence ID" value="RUO30813.1"/>
    <property type="molecule type" value="Genomic_DNA"/>
</dbReference>
<evidence type="ECO:0000259" key="5">
    <source>
        <dbReference type="Pfam" id="PF25917"/>
    </source>
</evidence>
<dbReference type="Pfam" id="PF25917">
    <property type="entry name" value="BSH_RND"/>
    <property type="match status" value="1"/>
</dbReference>
<comment type="subcellular location">
    <subcellularLocation>
        <location evidence="1">Cell inner membrane</location>
        <topology evidence="1">Lipid-anchor</topology>
    </subcellularLocation>
</comment>
<dbReference type="Gene3D" id="2.40.30.170">
    <property type="match status" value="1"/>
</dbReference>
<evidence type="ECO:0000313" key="9">
    <source>
        <dbReference type="Proteomes" id="UP000287410"/>
    </source>
</evidence>